<dbReference type="KEGG" id="pmet:G4Y79_01610"/>
<reference evidence="1 2" key="1">
    <citation type="submission" date="2020-02" db="EMBL/GenBank/DDBJ databases">
        <authorList>
            <person name="Zheng R.K."/>
            <person name="Sun C.M."/>
        </authorList>
    </citation>
    <scope>NUCLEOTIDE SEQUENCE [LARGE SCALE GENOMIC DNA]</scope>
    <source>
        <strain evidence="2">rifampicinis</strain>
    </source>
</reference>
<organism evidence="1 2">
    <name type="scientific">Phototrophicus methaneseepsis</name>
    <dbReference type="NCBI Taxonomy" id="2710758"/>
    <lineage>
        <taxon>Bacteria</taxon>
        <taxon>Bacillati</taxon>
        <taxon>Chloroflexota</taxon>
        <taxon>Candidatus Thermofontia</taxon>
        <taxon>Phototrophicales</taxon>
        <taxon>Phototrophicaceae</taxon>
        <taxon>Phototrophicus</taxon>
    </lineage>
</organism>
<accession>A0A7S8IDY1</accession>
<evidence type="ECO:0000313" key="2">
    <source>
        <dbReference type="Proteomes" id="UP000594468"/>
    </source>
</evidence>
<evidence type="ECO:0008006" key="3">
    <source>
        <dbReference type="Google" id="ProtNLM"/>
    </source>
</evidence>
<gene>
    <name evidence="1" type="ORF">G4Y79_01610</name>
</gene>
<keyword evidence="2" id="KW-1185">Reference proteome</keyword>
<name>A0A7S8IDY1_9CHLR</name>
<dbReference type="Proteomes" id="UP000594468">
    <property type="component" value="Chromosome"/>
</dbReference>
<dbReference type="RefSeq" id="WP_195171169.1">
    <property type="nucleotide sequence ID" value="NZ_CP062983.1"/>
</dbReference>
<dbReference type="EMBL" id="CP062983">
    <property type="protein sequence ID" value="QPC83100.1"/>
    <property type="molecule type" value="Genomic_DNA"/>
</dbReference>
<evidence type="ECO:0000313" key="1">
    <source>
        <dbReference type="EMBL" id="QPC83100.1"/>
    </source>
</evidence>
<proteinExistence type="predicted"/>
<protein>
    <recommendedName>
        <fullName evidence="3">STAS domain-containing protein</fullName>
    </recommendedName>
</protein>
<dbReference type="AlphaFoldDB" id="A0A7S8IDY1"/>
<sequence>MTVTTTTYVDEPLILVTIEGLMDEAQVQEIHREVSALCRQMGTCFLIFDVRSANATIHECLILLLSDELVSGYRNGTIHVVVVGEPSPEEQLDNVPYPIMSDQDTALREVRQQIAQHAFKPGSEEDRL</sequence>